<dbReference type="SUPFAM" id="SSF103190">
    <property type="entry name" value="Sensory domain-like"/>
    <property type="match status" value="1"/>
</dbReference>
<dbReference type="InterPro" id="IPR003661">
    <property type="entry name" value="HisK_dim/P_dom"/>
</dbReference>
<dbReference type="InterPro" id="IPR003660">
    <property type="entry name" value="HAMP_dom"/>
</dbReference>
<sequence>MQFRLPTFGILAKILSAFLVIALIPLLILGYLGNRNLSNTALQAAQQAELMGNEHLRSTRDLGAMSIADSVRALDRKATEAIELRTVEIASRIADFLRERDKDILTLSLIVPDAQLYLNIYRAAQRGVIVTGPARGGVSGSRTMPVKPTNPENLQQWRHTPPVQFPKEAKPLYREISFIDLQGQERIKIRDGRISADLVDVSKPQNTYCRAEQYFQQLNKLNRGDIYVSDVIGAYVPGWIYNTAEGIRVRPGSAHAGRENPQGEKFRGIIRWATPYFDARGQKTGYVTMALDHVHVMEFTDHIVPTEERFTALSDGGSGNYAFIWDHRDRSIAHARDFFICGYDPDTGRKIPGWLSQETYDEYKRSGLSLEAFTELLPPFRNFSHQKQPAAEQIRRGRIPLDCRILDTAPQCEGWHAGTEDGGSGSFVLLWSGLWKLTTHATIPYYTGQYGQSRRGFGYVTIGANVEDFHRDATITKGKIKQLLARSGQEMARKNARVQAFINEKAASNRKIMSLIMILAGFGVSAMAVALSLGITKPLRLLTDGARAMGRGNLEQTIPVTSQDEIGQLATTFNEMARSIAELDKMKSDFVTIASHELRTPIQAMLLSISGIMEGYSGTIDDEVREDLQVARQGIERLMRLVENLLNLSRIEARKVELLVKPTAVDEVIDTTIAALADLAREHGHDVAMNLQSGLPLLTVDRDRITQVMINLLSNAIKYNPDGGAIELGGELAGETIRLTVADTGYGVPPWATQEIFKKFFQADSIMSHKVGGTGLGLAISKGIVEMHGGTIECTSPLAAERFPNFSLGGERKGALFVVTLPLSAPREA</sequence>
<dbReference type="STRING" id="338966.Ppro_2811"/>
<keyword evidence="11" id="KW-0472">Membrane</keyword>
<dbReference type="Pfam" id="PF02518">
    <property type="entry name" value="HATPase_c"/>
    <property type="match status" value="1"/>
</dbReference>
<dbReference type="CDD" id="cd00082">
    <property type="entry name" value="HisKA"/>
    <property type="match status" value="1"/>
</dbReference>
<dbReference type="AlphaFoldDB" id="A1ASU0"/>
<keyword evidence="10" id="KW-0902">Two-component regulatory system</keyword>
<dbReference type="GO" id="GO:0005886">
    <property type="term" value="C:plasma membrane"/>
    <property type="evidence" value="ECO:0007669"/>
    <property type="project" value="UniProtKB-SubCell"/>
</dbReference>
<dbReference type="PROSITE" id="PS50109">
    <property type="entry name" value="HIS_KIN"/>
    <property type="match status" value="1"/>
</dbReference>
<dbReference type="SMART" id="SM00388">
    <property type="entry name" value="HisKA"/>
    <property type="match status" value="1"/>
</dbReference>
<dbReference type="Proteomes" id="UP000006732">
    <property type="component" value="Chromosome"/>
</dbReference>
<dbReference type="InterPro" id="IPR004358">
    <property type="entry name" value="Sig_transdc_His_kin-like_C"/>
</dbReference>
<dbReference type="PRINTS" id="PR00344">
    <property type="entry name" value="BCTRLSENSOR"/>
</dbReference>
<dbReference type="EMBL" id="CP000482">
    <property type="protein sequence ID" value="ABL00411.1"/>
    <property type="molecule type" value="Genomic_DNA"/>
</dbReference>
<evidence type="ECO:0000256" key="3">
    <source>
        <dbReference type="ARBA" id="ARBA00012438"/>
    </source>
</evidence>
<evidence type="ECO:0000256" key="7">
    <source>
        <dbReference type="ARBA" id="ARBA00022692"/>
    </source>
</evidence>
<dbReference type="PANTHER" id="PTHR43711:SF1">
    <property type="entry name" value="HISTIDINE KINASE 1"/>
    <property type="match status" value="1"/>
</dbReference>
<evidence type="ECO:0000256" key="8">
    <source>
        <dbReference type="ARBA" id="ARBA00022777"/>
    </source>
</evidence>
<evidence type="ECO:0000256" key="6">
    <source>
        <dbReference type="ARBA" id="ARBA00022679"/>
    </source>
</evidence>
<evidence type="ECO:0000256" key="11">
    <source>
        <dbReference type="SAM" id="Phobius"/>
    </source>
</evidence>
<dbReference type="KEGG" id="ppd:Ppro_2811"/>
<feature type="transmembrane region" description="Helical" evidence="11">
    <location>
        <begin position="12"/>
        <end position="33"/>
    </location>
</feature>
<evidence type="ECO:0000256" key="1">
    <source>
        <dbReference type="ARBA" id="ARBA00000085"/>
    </source>
</evidence>
<dbReference type="InterPro" id="IPR003594">
    <property type="entry name" value="HATPase_dom"/>
</dbReference>
<evidence type="ECO:0000256" key="10">
    <source>
        <dbReference type="ARBA" id="ARBA00023012"/>
    </source>
</evidence>
<dbReference type="eggNOG" id="COG3850">
    <property type="taxonomic scope" value="Bacteria"/>
</dbReference>
<evidence type="ECO:0000256" key="9">
    <source>
        <dbReference type="ARBA" id="ARBA00022989"/>
    </source>
</evidence>
<evidence type="ECO:0000313" key="15">
    <source>
        <dbReference type="Proteomes" id="UP000006732"/>
    </source>
</evidence>
<dbReference type="HOGENOM" id="CLU_007001_0_0_7"/>
<dbReference type="RefSeq" id="WP_011736652.1">
    <property type="nucleotide sequence ID" value="NC_008609.1"/>
</dbReference>
<evidence type="ECO:0000259" key="12">
    <source>
        <dbReference type="PROSITE" id="PS50109"/>
    </source>
</evidence>
<dbReference type="SMART" id="SM00304">
    <property type="entry name" value="HAMP"/>
    <property type="match status" value="1"/>
</dbReference>
<comment type="catalytic activity">
    <reaction evidence="1">
        <text>ATP + protein L-histidine = ADP + protein N-phospho-L-histidine.</text>
        <dbReference type="EC" id="2.7.13.3"/>
    </reaction>
</comment>
<keyword evidence="8 14" id="KW-0418">Kinase</keyword>
<keyword evidence="6" id="KW-0808">Transferase</keyword>
<evidence type="ECO:0000256" key="2">
    <source>
        <dbReference type="ARBA" id="ARBA00004651"/>
    </source>
</evidence>
<evidence type="ECO:0000313" key="14">
    <source>
        <dbReference type="EMBL" id="ABL00411.1"/>
    </source>
</evidence>
<dbReference type="PANTHER" id="PTHR43711">
    <property type="entry name" value="TWO-COMPONENT HISTIDINE KINASE"/>
    <property type="match status" value="1"/>
</dbReference>
<accession>A1ASU0</accession>
<keyword evidence="9 11" id="KW-1133">Transmembrane helix</keyword>
<dbReference type="SUPFAM" id="SSF158472">
    <property type="entry name" value="HAMP domain-like"/>
    <property type="match status" value="1"/>
</dbReference>
<feature type="domain" description="Histidine kinase" evidence="12">
    <location>
        <begin position="593"/>
        <end position="825"/>
    </location>
</feature>
<comment type="subcellular location">
    <subcellularLocation>
        <location evidence="2">Cell membrane</location>
        <topology evidence="2">Multi-pass membrane protein</topology>
    </subcellularLocation>
</comment>
<protein>
    <recommendedName>
        <fullName evidence="3">histidine kinase</fullName>
        <ecNumber evidence="3">2.7.13.3</ecNumber>
    </recommendedName>
</protein>
<dbReference type="Pfam" id="PF00672">
    <property type="entry name" value="HAMP"/>
    <property type="match status" value="1"/>
</dbReference>
<feature type="transmembrane region" description="Helical" evidence="11">
    <location>
        <begin position="512"/>
        <end position="533"/>
    </location>
</feature>
<dbReference type="InterPro" id="IPR005467">
    <property type="entry name" value="His_kinase_dom"/>
</dbReference>
<dbReference type="InterPro" id="IPR029151">
    <property type="entry name" value="Sensor-like_sf"/>
</dbReference>
<keyword evidence="4" id="KW-1003">Cell membrane</keyword>
<dbReference type="SMART" id="SM00387">
    <property type="entry name" value="HATPase_c"/>
    <property type="match status" value="1"/>
</dbReference>
<dbReference type="PROSITE" id="PS50885">
    <property type="entry name" value="HAMP"/>
    <property type="match status" value="1"/>
</dbReference>
<dbReference type="InterPro" id="IPR036097">
    <property type="entry name" value="HisK_dim/P_sf"/>
</dbReference>
<dbReference type="FunFam" id="3.30.565.10:FF:000006">
    <property type="entry name" value="Sensor histidine kinase WalK"/>
    <property type="match status" value="1"/>
</dbReference>
<gene>
    <name evidence="14" type="ordered locus">Ppro_2811</name>
</gene>
<proteinExistence type="predicted"/>
<organism evidence="14 15">
    <name type="scientific">Pelobacter propionicus (strain DSM 2379 / NBRC 103807 / OttBd1)</name>
    <dbReference type="NCBI Taxonomy" id="338966"/>
    <lineage>
        <taxon>Bacteria</taxon>
        <taxon>Pseudomonadati</taxon>
        <taxon>Thermodesulfobacteriota</taxon>
        <taxon>Desulfuromonadia</taxon>
        <taxon>Desulfuromonadales</taxon>
        <taxon>Desulfuromonadaceae</taxon>
        <taxon>Pelobacter</taxon>
    </lineage>
</organism>
<name>A1ASU0_PELPD</name>
<keyword evidence="5" id="KW-0597">Phosphoprotein</keyword>
<dbReference type="InterPro" id="IPR036890">
    <property type="entry name" value="HATPase_C_sf"/>
</dbReference>
<dbReference type="Gene3D" id="3.30.450.20">
    <property type="entry name" value="PAS domain"/>
    <property type="match status" value="1"/>
</dbReference>
<evidence type="ECO:0000259" key="13">
    <source>
        <dbReference type="PROSITE" id="PS50885"/>
    </source>
</evidence>
<dbReference type="Gene3D" id="3.30.565.10">
    <property type="entry name" value="Histidine kinase-like ATPase, C-terminal domain"/>
    <property type="match status" value="1"/>
</dbReference>
<dbReference type="eggNOG" id="COG2205">
    <property type="taxonomic scope" value="Bacteria"/>
</dbReference>
<dbReference type="EC" id="2.7.13.3" evidence="3"/>
<feature type="domain" description="HAMP" evidence="13">
    <location>
        <begin position="533"/>
        <end position="585"/>
    </location>
</feature>
<dbReference type="Pfam" id="PF00512">
    <property type="entry name" value="HisKA"/>
    <property type="match status" value="1"/>
</dbReference>
<dbReference type="Gene3D" id="6.10.340.10">
    <property type="match status" value="1"/>
</dbReference>
<keyword evidence="15" id="KW-1185">Reference proteome</keyword>
<dbReference type="SUPFAM" id="SSF55874">
    <property type="entry name" value="ATPase domain of HSP90 chaperone/DNA topoisomerase II/histidine kinase"/>
    <property type="match status" value="1"/>
</dbReference>
<keyword evidence="7 11" id="KW-0812">Transmembrane</keyword>
<dbReference type="GO" id="GO:0000155">
    <property type="term" value="F:phosphorelay sensor kinase activity"/>
    <property type="evidence" value="ECO:0007669"/>
    <property type="project" value="InterPro"/>
</dbReference>
<dbReference type="CDD" id="cd06225">
    <property type="entry name" value="HAMP"/>
    <property type="match status" value="1"/>
</dbReference>
<dbReference type="Gene3D" id="1.10.287.130">
    <property type="match status" value="1"/>
</dbReference>
<evidence type="ECO:0000256" key="4">
    <source>
        <dbReference type="ARBA" id="ARBA00022475"/>
    </source>
</evidence>
<dbReference type="InterPro" id="IPR050736">
    <property type="entry name" value="Sensor_HK_Regulatory"/>
</dbReference>
<dbReference type="SUPFAM" id="SSF47384">
    <property type="entry name" value="Homodimeric domain of signal transducing histidine kinase"/>
    <property type="match status" value="1"/>
</dbReference>
<reference evidence="14 15" key="1">
    <citation type="submission" date="2006-10" db="EMBL/GenBank/DDBJ databases">
        <title>Complete sequence of chromosome of Pelobacter propionicus DSM 2379.</title>
        <authorList>
            <consortium name="US DOE Joint Genome Institute"/>
            <person name="Copeland A."/>
            <person name="Lucas S."/>
            <person name="Lapidus A."/>
            <person name="Barry K."/>
            <person name="Detter J.C."/>
            <person name="Glavina del Rio T."/>
            <person name="Hammon N."/>
            <person name="Israni S."/>
            <person name="Dalin E."/>
            <person name="Tice H."/>
            <person name="Pitluck S."/>
            <person name="Saunders E."/>
            <person name="Brettin T."/>
            <person name="Bruce D."/>
            <person name="Han C."/>
            <person name="Tapia R."/>
            <person name="Schmutz J."/>
            <person name="Larimer F."/>
            <person name="Land M."/>
            <person name="Hauser L."/>
            <person name="Kyrpides N."/>
            <person name="Kim E."/>
            <person name="Lovley D."/>
            <person name="Richardson P."/>
        </authorList>
    </citation>
    <scope>NUCLEOTIDE SEQUENCE [LARGE SCALE GENOMIC DNA]</scope>
    <source>
        <strain evidence="15">DSM 2379 / NBRC 103807 / OttBd1</strain>
    </source>
</reference>
<evidence type="ECO:0000256" key="5">
    <source>
        <dbReference type="ARBA" id="ARBA00022553"/>
    </source>
</evidence>